<feature type="transmembrane region" description="Helical" evidence="4">
    <location>
        <begin position="275"/>
        <end position="293"/>
    </location>
</feature>
<feature type="transmembrane region" description="Helical" evidence="4">
    <location>
        <begin position="92"/>
        <end position="112"/>
    </location>
</feature>
<dbReference type="PROSITE" id="PS50850">
    <property type="entry name" value="MFS"/>
    <property type="match status" value="1"/>
</dbReference>
<dbReference type="InterPro" id="IPR011701">
    <property type="entry name" value="MFS"/>
</dbReference>
<evidence type="ECO:0000256" key="2">
    <source>
        <dbReference type="ARBA" id="ARBA00022989"/>
    </source>
</evidence>
<dbReference type="Gene3D" id="1.20.1250.20">
    <property type="entry name" value="MFS general substrate transporter like domains"/>
    <property type="match status" value="1"/>
</dbReference>
<feature type="transmembrane region" description="Helical" evidence="4">
    <location>
        <begin position="63"/>
        <end position="85"/>
    </location>
</feature>
<dbReference type="Proteomes" id="UP000176037">
    <property type="component" value="Unassembled WGS sequence"/>
</dbReference>
<dbReference type="AlphaFoldDB" id="A0A1E8FJ67"/>
<dbReference type="InterPro" id="IPR050327">
    <property type="entry name" value="Proton-linked_MCT"/>
</dbReference>
<comment type="caution">
    <text evidence="6">The sequence shown here is derived from an EMBL/GenBank/DDBJ whole genome shotgun (WGS) entry which is preliminary data.</text>
</comment>
<dbReference type="CDD" id="cd17355">
    <property type="entry name" value="MFS_YcxA_like"/>
    <property type="match status" value="1"/>
</dbReference>
<keyword evidence="7" id="KW-1185">Reference proteome</keyword>
<feature type="transmembrane region" description="Helical" evidence="4">
    <location>
        <begin position="150"/>
        <end position="171"/>
    </location>
</feature>
<reference evidence="6 7" key="1">
    <citation type="submission" date="2016-09" db="EMBL/GenBank/DDBJ databases">
        <title>Alteromonas lipolytica, a new species isolated from sea water.</title>
        <authorList>
            <person name="Wu Y.-H."/>
            <person name="Cheng H."/>
            <person name="Xu X.-W."/>
        </authorList>
    </citation>
    <scope>NUCLEOTIDE SEQUENCE [LARGE SCALE GENOMIC DNA]</scope>
    <source>
        <strain evidence="6 7">JW12</strain>
    </source>
</reference>
<feature type="transmembrane region" description="Helical" evidence="4">
    <location>
        <begin position="118"/>
        <end position="138"/>
    </location>
</feature>
<gene>
    <name evidence="6" type="ORF">BFC17_12960</name>
</gene>
<dbReference type="Pfam" id="PF07690">
    <property type="entry name" value="MFS_1"/>
    <property type="match status" value="1"/>
</dbReference>
<keyword evidence="2 4" id="KW-1133">Transmembrane helix</keyword>
<evidence type="ECO:0000313" key="7">
    <source>
        <dbReference type="Proteomes" id="UP000176037"/>
    </source>
</evidence>
<feature type="transmembrane region" description="Helical" evidence="4">
    <location>
        <begin position="364"/>
        <end position="387"/>
    </location>
</feature>
<feature type="transmembrane region" description="Helical" evidence="4">
    <location>
        <begin position="25"/>
        <end position="51"/>
    </location>
</feature>
<keyword evidence="3 4" id="KW-0472">Membrane</keyword>
<feature type="transmembrane region" description="Helical" evidence="4">
    <location>
        <begin position="240"/>
        <end position="263"/>
    </location>
</feature>
<feature type="transmembrane region" description="Helical" evidence="4">
    <location>
        <begin position="300"/>
        <end position="320"/>
    </location>
</feature>
<keyword evidence="1 4" id="KW-0812">Transmembrane</keyword>
<evidence type="ECO:0000256" key="3">
    <source>
        <dbReference type="ARBA" id="ARBA00023136"/>
    </source>
</evidence>
<feature type="transmembrane region" description="Helical" evidence="4">
    <location>
        <begin position="393"/>
        <end position="413"/>
    </location>
</feature>
<organism evidence="6 7">
    <name type="scientific">Alteromonas lipolytica</name>
    <dbReference type="NCBI Taxonomy" id="1856405"/>
    <lineage>
        <taxon>Bacteria</taxon>
        <taxon>Pseudomonadati</taxon>
        <taxon>Pseudomonadota</taxon>
        <taxon>Gammaproteobacteria</taxon>
        <taxon>Alteromonadales</taxon>
        <taxon>Alteromonadaceae</taxon>
        <taxon>Alteromonas/Salinimonas group</taxon>
        <taxon>Alteromonas</taxon>
    </lineage>
</organism>
<evidence type="ECO:0000259" key="5">
    <source>
        <dbReference type="PROSITE" id="PS50850"/>
    </source>
</evidence>
<dbReference type="OrthoDB" id="3199327at2"/>
<dbReference type="InterPro" id="IPR036259">
    <property type="entry name" value="MFS_trans_sf"/>
</dbReference>
<sequence>MSVESTAIAPDSSSSLQEFKQGYKALIASLIGAGCGISSVCFYTNSVFVAAIDTDMPWSRGEIQIGISIMILAAIFTAPLTGMLIDRFGARAVALTSMPLFTLSLVGLSFVGNDVRSFYAGWVVMSVLAAGTLPITWTKVVNQWFDRSRGLALGLTLMGTGIAAAVAPKYAAWLIGEYGWRNAYALLGVTVLVISFVPLLLFFFEFGHAGKPQQQSRESESAPAPKTGLTLKQALKGYKLWALCIALLCVAVGISGVITNLVPILTDKGLTVGEAAGYAGLVGISVIAGRLLAGFLMDRLWAPAIAALFLFMPLISAILLKQPALSDTQMALAALIVGLAAGAELDIMAYLISRYFGLAYYGSLYGFLYIFFSIGAGVAPVIFGWAFDVSGNYNLTLSMVAVLSVVGALLIVAMGKYPVLQQH</sequence>
<accession>A0A1E8FJ67</accession>
<feature type="transmembrane region" description="Helical" evidence="4">
    <location>
        <begin position="183"/>
        <end position="204"/>
    </location>
</feature>
<dbReference type="EMBL" id="MJIC01000009">
    <property type="protein sequence ID" value="OFI35658.1"/>
    <property type="molecule type" value="Genomic_DNA"/>
</dbReference>
<evidence type="ECO:0000256" key="4">
    <source>
        <dbReference type="SAM" id="Phobius"/>
    </source>
</evidence>
<dbReference type="PANTHER" id="PTHR11360:SF284">
    <property type="entry name" value="EG:103B4.3 PROTEIN-RELATED"/>
    <property type="match status" value="1"/>
</dbReference>
<dbReference type="InterPro" id="IPR020846">
    <property type="entry name" value="MFS_dom"/>
</dbReference>
<protein>
    <recommendedName>
        <fullName evidence="5">Major facilitator superfamily (MFS) profile domain-containing protein</fullName>
    </recommendedName>
</protein>
<dbReference type="STRING" id="1856405.BFC17_12960"/>
<dbReference type="GO" id="GO:0022857">
    <property type="term" value="F:transmembrane transporter activity"/>
    <property type="evidence" value="ECO:0007669"/>
    <property type="project" value="InterPro"/>
</dbReference>
<dbReference type="SUPFAM" id="SSF103473">
    <property type="entry name" value="MFS general substrate transporter"/>
    <property type="match status" value="1"/>
</dbReference>
<feature type="transmembrane region" description="Helical" evidence="4">
    <location>
        <begin position="332"/>
        <end position="352"/>
    </location>
</feature>
<evidence type="ECO:0000256" key="1">
    <source>
        <dbReference type="ARBA" id="ARBA00022692"/>
    </source>
</evidence>
<proteinExistence type="predicted"/>
<name>A0A1E8FJ67_9ALTE</name>
<dbReference type="PANTHER" id="PTHR11360">
    <property type="entry name" value="MONOCARBOXYLATE TRANSPORTER"/>
    <property type="match status" value="1"/>
</dbReference>
<dbReference type="RefSeq" id="WP_070175402.1">
    <property type="nucleotide sequence ID" value="NZ_BMJR01000006.1"/>
</dbReference>
<evidence type="ECO:0000313" key="6">
    <source>
        <dbReference type="EMBL" id="OFI35658.1"/>
    </source>
</evidence>
<feature type="domain" description="Major facilitator superfamily (MFS) profile" evidence="5">
    <location>
        <begin position="24"/>
        <end position="419"/>
    </location>
</feature>